<feature type="transmembrane region" description="Helical" evidence="7">
    <location>
        <begin position="400"/>
        <end position="420"/>
    </location>
</feature>
<reference evidence="8" key="1">
    <citation type="submission" date="2013-07" db="EMBL/GenBank/DDBJ databases">
        <title>The genome of Eucalyptus grandis.</title>
        <authorList>
            <person name="Schmutz J."/>
            <person name="Hayes R."/>
            <person name="Myburg A."/>
            <person name="Tuskan G."/>
            <person name="Grattapaglia D."/>
            <person name="Rokhsar D.S."/>
        </authorList>
    </citation>
    <scope>NUCLEOTIDE SEQUENCE</scope>
    <source>
        <tissue evidence="8">Leaf extractions</tissue>
    </source>
</reference>
<dbReference type="FunCoup" id="A0A059BJU9">
    <property type="interactions" value="2"/>
</dbReference>
<organism evidence="8">
    <name type="scientific">Eucalyptus grandis</name>
    <name type="common">Flooded gum</name>
    <dbReference type="NCBI Taxonomy" id="71139"/>
    <lineage>
        <taxon>Eukaryota</taxon>
        <taxon>Viridiplantae</taxon>
        <taxon>Streptophyta</taxon>
        <taxon>Embryophyta</taxon>
        <taxon>Tracheophyta</taxon>
        <taxon>Spermatophyta</taxon>
        <taxon>Magnoliopsida</taxon>
        <taxon>eudicotyledons</taxon>
        <taxon>Gunneridae</taxon>
        <taxon>Pentapetalae</taxon>
        <taxon>rosids</taxon>
        <taxon>malvids</taxon>
        <taxon>Myrtales</taxon>
        <taxon>Myrtaceae</taxon>
        <taxon>Myrtoideae</taxon>
        <taxon>Eucalypteae</taxon>
        <taxon>Eucalyptus</taxon>
    </lineage>
</organism>
<dbReference type="GO" id="GO:1990961">
    <property type="term" value="P:xenobiotic detoxification by transmembrane export across the plasma membrane"/>
    <property type="evidence" value="ECO:0007669"/>
    <property type="project" value="InterPro"/>
</dbReference>
<dbReference type="InterPro" id="IPR002528">
    <property type="entry name" value="MATE_fam"/>
</dbReference>
<dbReference type="PANTHER" id="PTHR11206">
    <property type="entry name" value="MULTIDRUG RESISTANCE PROTEIN"/>
    <property type="match status" value="1"/>
</dbReference>
<protein>
    <recommendedName>
        <fullName evidence="7">Protein DETOXIFICATION</fullName>
    </recommendedName>
    <alternativeName>
        <fullName evidence="7">Multidrug and toxic compound extrusion protein</fullName>
    </alternativeName>
</protein>
<dbReference type="OMA" id="CTICIMP"/>
<dbReference type="Pfam" id="PF01554">
    <property type="entry name" value="MatE"/>
    <property type="match status" value="2"/>
</dbReference>
<dbReference type="CDD" id="cd13132">
    <property type="entry name" value="MATE_eukaryotic"/>
    <property type="match status" value="1"/>
</dbReference>
<evidence type="ECO:0000256" key="6">
    <source>
        <dbReference type="ARBA" id="ARBA00023136"/>
    </source>
</evidence>
<evidence type="ECO:0000256" key="1">
    <source>
        <dbReference type="ARBA" id="ARBA00004141"/>
    </source>
</evidence>
<name>A0A059BJU9_EUCGR</name>
<proteinExistence type="inferred from homology"/>
<keyword evidence="6 7" id="KW-0472">Membrane</keyword>
<keyword evidence="3" id="KW-0813">Transport</keyword>
<evidence type="ECO:0000256" key="4">
    <source>
        <dbReference type="ARBA" id="ARBA00022692"/>
    </source>
</evidence>
<feature type="transmembrane region" description="Helical" evidence="7">
    <location>
        <begin position="369"/>
        <end position="393"/>
    </location>
</feature>
<sequence length="452" mass="49346">MAIEGEANQKLLKKPVAVEVGDVGEDEPLKDRIWSETKKMWIVAAPAIFTRLSTFGIYVISQAFIGHIGSTELAAYSLVFTVLLRFANGVLLGMASALETLCGQAYGAKQYHMLGVYLQRSWIVLTICSIFLLPLFIFTAPLLKALGQEDKIAKVAGEISLGLIPILFAFVISFTCQMFLQAQSKNMIIAYIAAFSAVAHLCLSWLLTAKYKFGILGAMASTILAYWIPNIGQLMFVLCGGCRDPWKGFSSSAFKDLWPVIKLSLSSGAMLCLELWYNTVLVLLTGNMENAEVSIDALAICLNINGWEMMISFGFLAAARGRIAYIFTESDEVANAVADLSPLLAISILLNSVQPVLSGVAVGAGWQSIVAYVNIISYYLVGIPVGVALAYFLGMQVKGVWVGMLFGTFVQTIVLIVITYKTDWDKQVLLARTRVNEWFVAEEASHKTSTSV</sequence>
<feature type="transmembrane region" description="Helical" evidence="7">
    <location>
        <begin position="188"/>
        <end position="207"/>
    </location>
</feature>
<dbReference type="AlphaFoldDB" id="A0A059BJU9"/>
<dbReference type="GO" id="GO:0042910">
    <property type="term" value="F:xenobiotic transmembrane transporter activity"/>
    <property type="evidence" value="ECO:0007669"/>
    <property type="project" value="InterPro"/>
</dbReference>
<dbReference type="InterPro" id="IPR045069">
    <property type="entry name" value="MATE_euk"/>
</dbReference>
<feature type="transmembrane region" description="Helical" evidence="7">
    <location>
        <begin position="40"/>
        <end position="61"/>
    </location>
</feature>
<dbReference type="GO" id="GO:0015297">
    <property type="term" value="F:antiporter activity"/>
    <property type="evidence" value="ECO:0007669"/>
    <property type="project" value="InterPro"/>
</dbReference>
<dbReference type="Gramene" id="KCW66477">
    <property type="protein sequence ID" value="KCW66477"/>
    <property type="gene ID" value="EUGRSUZ_F00278"/>
</dbReference>
<dbReference type="EMBL" id="KK198758">
    <property type="protein sequence ID" value="KCW66477.1"/>
    <property type="molecule type" value="Genomic_DNA"/>
</dbReference>
<dbReference type="InParanoid" id="A0A059BJU9"/>
<comment type="subcellular location">
    <subcellularLocation>
        <location evidence="1">Membrane</location>
        <topology evidence="1">Multi-pass membrane protein</topology>
    </subcellularLocation>
</comment>
<evidence type="ECO:0000256" key="7">
    <source>
        <dbReference type="RuleBase" id="RU004914"/>
    </source>
</evidence>
<gene>
    <name evidence="8" type="ORF">EUGRSUZ_F00278</name>
</gene>
<keyword evidence="4 7" id="KW-0812">Transmembrane</keyword>
<feature type="transmembrane region" description="Helical" evidence="7">
    <location>
        <begin position="73"/>
        <end position="101"/>
    </location>
</feature>
<accession>A0A059BJU9</accession>
<feature type="transmembrane region" description="Helical" evidence="7">
    <location>
        <begin position="213"/>
        <end position="239"/>
    </location>
</feature>
<evidence type="ECO:0000256" key="3">
    <source>
        <dbReference type="ARBA" id="ARBA00022448"/>
    </source>
</evidence>
<feature type="transmembrane region" description="Helical" evidence="7">
    <location>
        <begin position="122"/>
        <end position="143"/>
    </location>
</feature>
<evidence type="ECO:0000256" key="5">
    <source>
        <dbReference type="ARBA" id="ARBA00022989"/>
    </source>
</evidence>
<feature type="transmembrane region" description="Helical" evidence="7">
    <location>
        <begin position="297"/>
        <end position="319"/>
    </location>
</feature>
<keyword evidence="5 7" id="KW-1133">Transmembrane helix</keyword>
<feature type="transmembrane region" description="Helical" evidence="7">
    <location>
        <begin position="155"/>
        <end position="176"/>
    </location>
</feature>
<dbReference type="GO" id="GO:0022857">
    <property type="term" value="F:transmembrane transporter activity"/>
    <property type="evidence" value="ECO:0000318"/>
    <property type="project" value="GO_Central"/>
</dbReference>
<evidence type="ECO:0000313" key="8">
    <source>
        <dbReference type="EMBL" id="KCW66477.1"/>
    </source>
</evidence>
<evidence type="ECO:0000256" key="2">
    <source>
        <dbReference type="ARBA" id="ARBA00010199"/>
    </source>
</evidence>
<feature type="transmembrane region" description="Helical" evidence="7">
    <location>
        <begin position="340"/>
        <end position="363"/>
    </location>
</feature>
<dbReference type="GO" id="GO:0016020">
    <property type="term" value="C:membrane"/>
    <property type="evidence" value="ECO:0000318"/>
    <property type="project" value="GO_Central"/>
</dbReference>
<comment type="similarity">
    <text evidence="2 7">Belongs to the multi antimicrobial extrusion (MATE) (TC 2.A.66.1) family.</text>
</comment>